<gene>
    <name evidence="2" type="ordered locus">Tery_4100</name>
</gene>
<name>Q10XB6_TRIEI</name>
<evidence type="ECO:0008006" key="3">
    <source>
        <dbReference type="Google" id="ProtNLM"/>
    </source>
</evidence>
<dbReference type="OrthoDB" id="516944at2"/>
<dbReference type="SUPFAM" id="SSF69318">
    <property type="entry name" value="Integrin alpha N-terminal domain"/>
    <property type="match status" value="1"/>
</dbReference>
<organism evidence="2">
    <name type="scientific">Trichodesmium erythraeum (strain IMS101)</name>
    <dbReference type="NCBI Taxonomy" id="203124"/>
    <lineage>
        <taxon>Bacteria</taxon>
        <taxon>Bacillati</taxon>
        <taxon>Cyanobacteriota</taxon>
        <taxon>Cyanophyceae</taxon>
        <taxon>Oscillatoriophycideae</taxon>
        <taxon>Oscillatoriales</taxon>
        <taxon>Microcoleaceae</taxon>
        <taxon>Trichodesmium</taxon>
    </lineage>
</organism>
<dbReference type="InterPro" id="IPR028994">
    <property type="entry name" value="Integrin_alpha_N"/>
</dbReference>
<keyword evidence="1" id="KW-0732">Signal</keyword>
<dbReference type="EMBL" id="CP000393">
    <property type="protein sequence ID" value="ABG53108.1"/>
    <property type="molecule type" value="Genomic_DNA"/>
</dbReference>
<proteinExistence type="predicted"/>
<dbReference type="InterPro" id="IPR013517">
    <property type="entry name" value="FG-GAP"/>
</dbReference>
<reference evidence="2" key="1">
    <citation type="submission" date="2006-06" db="EMBL/GenBank/DDBJ databases">
        <title>Complete sequence of Trichodesmium erythraeum IMS101.</title>
        <authorList>
            <consortium name="US DOE Joint Genome Institute"/>
            <person name="Copeland A."/>
            <person name="Lucas S."/>
            <person name="Lapidus A."/>
            <person name="Barry K."/>
            <person name="Detter J.C."/>
            <person name="Glavina del Rio T."/>
            <person name="Hammon N."/>
            <person name="Israni S."/>
            <person name="Dalin E."/>
            <person name="Tice H."/>
            <person name="Pitluck S."/>
            <person name="Kiss H."/>
            <person name="Munk A.C."/>
            <person name="Brettin T."/>
            <person name="Bruce D."/>
            <person name="Han C."/>
            <person name="Tapia R."/>
            <person name="Gilna P."/>
            <person name="Schmutz J."/>
            <person name="Larimer F."/>
            <person name="Land M."/>
            <person name="Hauser L."/>
            <person name="Kyrpides N."/>
            <person name="Kim E."/>
            <person name="Richardson P."/>
        </authorList>
    </citation>
    <scope>NUCLEOTIDE SEQUENCE [LARGE SCALE GENOMIC DNA]</scope>
    <source>
        <strain evidence="2">IMS101</strain>
    </source>
</reference>
<protein>
    <recommendedName>
        <fullName evidence="3">Integrins alpha chain</fullName>
    </recommendedName>
</protein>
<dbReference type="AlphaFoldDB" id="Q10XB6"/>
<evidence type="ECO:0000313" key="2">
    <source>
        <dbReference type="EMBL" id="ABG53108.1"/>
    </source>
</evidence>
<dbReference type="HOGENOM" id="CLU_1282741_0_0_3"/>
<dbReference type="RefSeq" id="WP_011613438.1">
    <property type="nucleotide sequence ID" value="NC_008312.1"/>
</dbReference>
<dbReference type="KEGG" id="ter:Tery_4100"/>
<accession>Q10XB6</accession>
<dbReference type="Gene3D" id="2.60.120.260">
    <property type="entry name" value="Galactose-binding domain-like"/>
    <property type="match status" value="1"/>
</dbReference>
<dbReference type="Pfam" id="PF13517">
    <property type="entry name" value="FG-GAP_3"/>
    <property type="match status" value="1"/>
</dbReference>
<evidence type="ECO:0000256" key="1">
    <source>
        <dbReference type="ARBA" id="ARBA00022729"/>
    </source>
</evidence>
<sequence>MFVVPIQKFNATSAPITIFTDSGQAFGNSKSSGISLRDVNGDKEFDAFVANFDNQPNKVWFNDSNFTFTDSKQTLGNFYSLGVSLGDVDGNNDLDTFVTNTRQPNKGWLNNLDPSPICNNTSANKVVNGSFEEPEIYICQLSKESIKGWNLVEGPYIELDSSKIVKPYDGSQVLDLDSINARTKISQKISTVPPKTYKLTFAYQATNNLQAEVEH</sequence>